<proteinExistence type="predicted"/>
<gene>
    <name evidence="1" type="ORF">MVEN_01840400</name>
</gene>
<dbReference type="Proteomes" id="UP000620124">
    <property type="component" value="Unassembled WGS sequence"/>
</dbReference>
<dbReference type="EMBL" id="JACAZI010000017">
    <property type="protein sequence ID" value="KAF7342505.1"/>
    <property type="molecule type" value="Genomic_DNA"/>
</dbReference>
<evidence type="ECO:0000313" key="1">
    <source>
        <dbReference type="EMBL" id="KAF7342505.1"/>
    </source>
</evidence>
<dbReference type="AlphaFoldDB" id="A0A8H7CLW7"/>
<keyword evidence="2" id="KW-1185">Reference proteome</keyword>
<evidence type="ECO:0000313" key="2">
    <source>
        <dbReference type="Proteomes" id="UP000620124"/>
    </source>
</evidence>
<comment type="caution">
    <text evidence="1">The sequence shown here is derived from an EMBL/GenBank/DDBJ whole genome shotgun (WGS) entry which is preliminary data.</text>
</comment>
<organism evidence="1 2">
    <name type="scientific">Mycena venus</name>
    <dbReference type="NCBI Taxonomy" id="2733690"/>
    <lineage>
        <taxon>Eukaryota</taxon>
        <taxon>Fungi</taxon>
        <taxon>Dikarya</taxon>
        <taxon>Basidiomycota</taxon>
        <taxon>Agaricomycotina</taxon>
        <taxon>Agaricomycetes</taxon>
        <taxon>Agaricomycetidae</taxon>
        <taxon>Agaricales</taxon>
        <taxon>Marasmiineae</taxon>
        <taxon>Mycenaceae</taxon>
        <taxon>Mycena</taxon>
    </lineage>
</organism>
<sequence>MARQLKSALTNVFSSPRLEAVHLRGIALESPRQLLSLFSEATALNQLSLSQVDFSQQDQPEPWPESQPWRPRLRSLLVADLRYESDPFIRYLVHPQIDLSAVKSLTIAAESKESKDKILQATKVGSGGVEHLRVQWNQPPDINQHHFGANLRSIHFHTISLFRLLEAFFRACPHDSGVQHVTFEGYGHPECDDAGIEATVAHLQFLDMVHIMGKTTGRFGTFSAWTEAARAAVPSLVRRGKLRMTKSDRANDGWQDS</sequence>
<name>A0A8H7CLW7_9AGAR</name>
<dbReference type="OrthoDB" id="2745898at2759"/>
<reference evidence="1" key="1">
    <citation type="submission" date="2020-05" db="EMBL/GenBank/DDBJ databases">
        <title>Mycena genomes resolve the evolution of fungal bioluminescence.</title>
        <authorList>
            <person name="Tsai I.J."/>
        </authorList>
    </citation>
    <scope>NUCLEOTIDE SEQUENCE</scope>
    <source>
        <strain evidence="1">CCC161011</strain>
    </source>
</reference>
<protein>
    <submittedName>
        <fullName evidence="1">Uncharacterized protein</fullName>
    </submittedName>
</protein>
<accession>A0A8H7CLW7</accession>